<dbReference type="Gene3D" id="3.40.710.10">
    <property type="entry name" value="DD-peptidase/beta-lactamase superfamily"/>
    <property type="match status" value="1"/>
</dbReference>
<protein>
    <submittedName>
        <fullName evidence="2">Beta-lactamase</fullName>
    </submittedName>
</protein>
<evidence type="ECO:0000256" key="1">
    <source>
        <dbReference type="SAM" id="MobiDB-lite"/>
    </source>
</evidence>
<feature type="region of interest" description="Disordered" evidence="1">
    <location>
        <begin position="1"/>
        <end position="22"/>
    </location>
</feature>
<gene>
    <name evidence="2" type="ORF">SBA1_90101</name>
</gene>
<dbReference type="Proteomes" id="UP000238701">
    <property type="component" value="Unassembled WGS sequence"/>
</dbReference>
<dbReference type="EMBL" id="OMOD01000188">
    <property type="protein sequence ID" value="SPF48967.1"/>
    <property type="molecule type" value="Genomic_DNA"/>
</dbReference>
<evidence type="ECO:0000313" key="2">
    <source>
        <dbReference type="EMBL" id="SPF48967.1"/>
    </source>
</evidence>
<dbReference type="OrthoDB" id="5377981at2"/>
<evidence type="ECO:0000313" key="3">
    <source>
        <dbReference type="Proteomes" id="UP000238701"/>
    </source>
</evidence>
<name>A0A2U3LAM0_9BACT</name>
<reference evidence="3" key="1">
    <citation type="submission" date="2018-02" db="EMBL/GenBank/DDBJ databases">
        <authorList>
            <person name="Hausmann B."/>
        </authorList>
    </citation>
    <scope>NUCLEOTIDE SEQUENCE [LARGE SCALE GENOMIC DNA]</scope>
    <source>
        <strain evidence="3">Peat soil MAG SbA1</strain>
    </source>
</reference>
<dbReference type="InterPro" id="IPR012338">
    <property type="entry name" value="Beta-lactam/transpept-like"/>
</dbReference>
<organism evidence="2 3">
    <name type="scientific">Candidatus Sulfotelmatobacter kueseliae</name>
    <dbReference type="NCBI Taxonomy" id="2042962"/>
    <lineage>
        <taxon>Bacteria</taxon>
        <taxon>Pseudomonadati</taxon>
        <taxon>Acidobacteriota</taxon>
        <taxon>Terriglobia</taxon>
        <taxon>Terriglobales</taxon>
        <taxon>Candidatus Korobacteraceae</taxon>
        <taxon>Candidatus Sulfotelmatobacter</taxon>
    </lineage>
</organism>
<accession>A0A2U3LAM0</accession>
<sequence>MPRSWPSRIAGAARPRPGSEEDRTYFWVDPQEELFAVMMVQMPFVPAGAYRRALREMVYEALLR</sequence>
<proteinExistence type="predicted"/>
<dbReference type="AlphaFoldDB" id="A0A2U3LAM0"/>